<gene>
    <name evidence="3" type="ORF">EZ444_16960</name>
</gene>
<dbReference type="GO" id="GO:0005886">
    <property type="term" value="C:plasma membrane"/>
    <property type="evidence" value="ECO:0007669"/>
    <property type="project" value="UniProtKB-SubCell"/>
</dbReference>
<keyword evidence="1" id="KW-1133">Transmembrane helix</keyword>
<keyword evidence="4" id="KW-1185">Reference proteome</keyword>
<protein>
    <submittedName>
        <fullName evidence="3">ABC transporter</fullName>
    </submittedName>
</protein>
<keyword evidence="1" id="KW-0812">Transmembrane</keyword>
<proteinExistence type="predicted"/>
<feature type="transmembrane region" description="Helical" evidence="1">
    <location>
        <begin position="174"/>
        <end position="192"/>
    </location>
</feature>
<dbReference type="AlphaFoldDB" id="A0A4R0N448"/>
<evidence type="ECO:0000313" key="4">
    <source>
        <dbReference type="Proteomes" id="UP000291117"/>
    </source>
</evidence>
<dbReference type="Pfam" id="PF12679">
    <property type="entry name" value="ABC2_membrane_2"/>
    <property type="match status" value="1"/>
</dbReference>
<feature type="domain" description="ABC-type uncharacterised transport system" evidence="2">
    <location>
        <begin position="451"/>
        <end position="543"/>
    </location>
</feature>
<keyword evidence="1" id="KW-0472">Membrane</keyword>
<accession>A0A4R0N448</accession>
<feature type="transmembrane region" description="Helical" evidence="1">
    <location>
        <begin position="109"/>
        <end position="134"/>
    </location>
</feature>
<sequence>MKVIYKIAKAELQVLFYSPVAWLVLVIFMFQSALLYTDIFTNLVRAQAMGRELQSATLGIFSGLNGFYPSISKYLFLYVPLLTMGVMSREYNHGSIKLLLSSPITSAQVILGKYLSLMIYGLALTAITAIFAIFTISTVNMVDTPVVLAGLLGIYLLICAYAAIGLFMSSITSYTVVSAMGTLAILAFLGYVSGVAQEITLVRDITYWLSISGRTETFFSGTLTVEDMLYFIIVVGLFLGFAILRLELSKQKNSFVKAASKYVFVFLLAAIVGYVSTIPKMMVVFDVTRNKTNTLSIATQDVVKRLGNSKLTISTFTNMLGQDSYLALPIGQKVDIDRFKRYLRFKPDITLNYYYYYHKTNNPFLDKRYPDLPDKQRYDSLKRVYDWKFTAGPLESLEKKADLESEDFQFVRLLESDNGKKTFLRVYDDMMRYPSEAEITAAIKRMTMDLPVVGFLNGHGERSSNSENDRGYKKFAQDKRFRYALINQGFDFKDVTLDKDIPAGIRILIVAEPRKPLSAEELGHLQQYINRGGNLILSGEPGQIANVNPIADLLGVKFLPGILVHPLPDFTPDLMMMTPTPEAREFSYYLERQGKNNLPLTMPGAAALEYNTDKGFNVIPLFRTDSASWTELETTNFIDDSVRYNPKIGEIQKSHPTVLALSRKVNGKEQKIMVTGDSDWLSNGELGMSRARVMSSNYSLINAAFDWLSDGEVPIDTRRDPSLDTSLSIGEDAWAVFVYVFKWGLPIILIIASLIIWIRRRGK</sequence>
<evidence type="ECO:0000256" key="1">
    <source>
        <dbReference type="SAM" id="Phobius"/>
    </source>
</evidence>
<feature type="transmembrane region" description="Helical" evidence="1">
    <location>
        <begin position="228"/>
        <end position="246"/>
    </location>
</feature>
<feature type="transmembrane region" description="Helical" evidence="1">
    <location>
        <begin position="258"/>
        <end position="276"/>
    </location>
</feature>
<evidence type="ECO:0000259" key="2">
    <source>
        <dbReference type="Pfam" id="PF09822"/>
    </source>
</evidence>
<feature type="transmembrane region" description="Helical" evidence="1">
    <location>
        <begin position="146"/>
        <end position="167"/>
    </location>
</feature>
<organism evidence="3 4">
    <name type="scientific">Pedobacter hiemivivus</name>
    <dbReference type="NCBI Taxonomy" id="2530454"/>
    <lineage>
        <taxon>Bacteria</taxon>
        <taxon>Pseudomonadati</taxon>
        <taxon>Bacteroidota</taxon>
        <taxon>Sphingobacteriia</taxon>
        <taxon>Sphingobacteriales</taxon>
        <taxon>Sphingobacteriaceae</taxon>
        <taxon>Pedobacter</taxon>
    </lineage>
</organism>
<dbReference type="EMBL" id="SJSM01000011">
    <property type="protein sequence ID" value="TCC94688.1"/>
    <property type="molecule type" value="Genomic_DNA"/>
</dbReference>
<comment type="caution">
    <text evidence="3">The sequence shown here is derived from an EMBL/GenBank/DDBJ whole genome shotgun (WGS) entry which is preliminary data.</text>
</comment>
<dbReference type="Pfam" id="PF09822">
    <property type="entry name" value="ABC_transp_aux"/>
    <property type="match status" value="1"/>
</dbReference>
<dbReference type="OrthoDB" id="609779at2"/>
<name>A0A4R0N448_9SPHI</name>
<feature type="transmembrane region" description="Helical" evidence="1">
    <location>
        <begin position="12"/>
        <end position="36"/>
    </location>
</feature>
<dbReference type="GO" id="GO:0140359">
    <property type="term" value="F:ABC-type transporter activity"/>
    <property type="evidence" value="ECO:0007669"/>
    <property type="project" value="InterPro"/>
</dbReference>
<feature type="transmembrane region" description="Helical" evidence="1">
    <location>
        <begin position="733"/>
        <end position="758"/>
    </location>
</feature>
<dbReference type="InterPro" id="IPR019196">
    <property type="entry name" value="ABC_transp_unknown"/>
</dbReference>
<reference evidence="3 4" key="1">
    <citation type="submission" date="2019-02" db="EMBL/GenBank/DDBJ databases">
        <title>Pedobacter sp. RP-3-8 sp. nov., isolated from Arctic soil.</title>
        <authorList>
            <person name="Dahal R.H."/>
        </authorList>
    </citation>
    <scope>NUCLEOTIDE SEQUENCE [LARGE SCALE GENOMIC DNA]</scope>
    <source>
        <strain evidence="3 4">RP-3-8</strain>
    </source>
</reference>
<evidence type="ECO:0000313" key="3">
    <source>
        <dbReference type="EMBL" id="TCC94688.1"/>
    </source>
</evidence>
<dbReference type="RefSeq" id="WP_131610340.1">
    <property type="nucleotide sequence ID" value="NZ_SJSM01000011.1"/>
</dbReference>
<dbReference type="Proteomes" id="UP000291117">
    <property type="component" value="Unassembled WGS sequence"/>
</dbReference>